<accession>A0AA44S567</accession>
<proteinExistence type="predicted"/>
<protein>
    <submittedName>
        <fullName evidence="1">Antitoxin</fullName>
    </submittedName>
</protein>
<name>A0AA44S567_STREE</name>
<evidence type="ECO:0000313" key="2">
    <source>
        <dbReference type="Proteomes" id="UP000214939"/>
    </source>
</evidence>
<organism evidence="1 2">
    <name type="scientific">Streptococcus pneumoniae</name>
    <dbReference type="NCBI Taxonomy" id="1313"/>
    <lineage>
        <taxon>Bacteria</taxon>
        <taxon>Bacillati</taxon>
        <taxon>Bacillota</taxon>
        <taxon>Bacilli</taxon>
        <taxon>Lactobacillales</taxon>
        <taxon>Streptococcaceae</taxon>
        <taxon>Streptococcus</taxon>
    </lineage>
</organism>
<sequence length="32" mass="3443">LVEVDGFPVFDVPPDAPTVTSEDVVRALEDDV</sequence>
<dbReference type="AlphaFoldDB" id="A0AA44S567"/>
<comment type="caution">
    <text evidence="1">The sequence shown here is derived from an EMBL/GenBank/DDBJ whole genome shotgun (WGS) entry which is preliminary data.</text>
</comment>
<gene>
    <name evidence="1" type="ORF">A5N45_13880</name>
</gene>
<dbReference type="EMBL" id="NNBW01000686">
    <property type="protein sequence ID" value="OYL16645.1"/>
    <property type="molecule type" value="Genomic_DNA"/>
</dbReference>
<feature type="non-terminal residue" evidence="1">
    <location>
        <position position="1"/>
    </location>
</feature>
<reference evidence="1 2" key="1">
    <citation type="submission" date="2017-07" db="EMBL/GenBank/DDBJ databases">
        <title>Invasive disease caused simultaneously by more than one serotype of Streptococcus pneumoniae, South Africa.</title>
        <authorList>
            <person name="Ndlangisa K."/>
            <person name="Du Plessis M."/>
            <person name="Von Gottberg A."/>
        </authorList>
    </citation>
    <scope>NUCLEOTIDE SEQUENCE [LARGE SCALE GENOMIC DNA]</scope>
    <source>
        <strain evidence="1 2">8227-15B</strain>
    </source>
</reference>
<dbReference type="Proteomes" id="UP000214939">
    <property type="component" value="Unassembled WGS sequence"/>
</dbReference>
<evidence type="ECO:0000313" key="1">
    <source>
        <dbReference type="EMBL" id="OYL16645.1"/>
    </source>
</evidence>